<evidence type="ECO:0000313" key="3">
    <source>
        <dbReference type="EMBL" id="CAF1247902.1"/>
    </source>
</evidence>
<organism evidence="3 4">
    <name type="scientific">Adineta ricciae</name>
    <name type="common">Rotifer</name>
    <dbReference type="NCBI Taxonomy" id="249248"/>
    <lineage>
        <taxon>Eukaryota</taxon>
        <taxon>Metazoa</taxon>
        <taxon>Spiralia</taxon>
        <taxon>Gnathifera</taxon>
        <taxon>Rotifera</taxon>
        <taxon>Eurotatoria</taxon>
        <taxon>Bdelloidea</taxon>
        <taxon>Adinetida</taxon>
        <taxon>Adinetidae</taxon>
        <taxon>Adineta</taxon>
    </lineage>
</organism>
<dbReference type="GO" id="GO:0003677">
    <property type="term" value="F:DNA binding"/>
    <property type="evidence" value="ECO:0007669"/>
    <property type="project" value="InterPro"/>
</dbReference>
<comment type="caution">
    <text evidence="3">The sequence shown here is derived from an EMBL/GenBank/DDBJ whole genome shotgun (WGS) entry which is preliminary data.</text>
</comment>
<dbReference type="InterPro" id="IPR036397">
    <property type="entry name" value="RNaseH_sf"/>
</dbReference>
<protein>
    <recommendedName>
        <fullName evidence="2">Transposase Tc1-like domain-containing protein</fullName>
    </recommendedName>
</protein>
<dbReference type="Gene3D" id="3.30.70.270">
    <property type="match status" value="1"/>
</dbReference>
<evidence type="ECO:0000313" key="4">
    <source>
        <dbReference type="Proteomes" id="UP000663828"/>
    </source>
</evidence>
<accession>A0A814ZSM8</accession>
<proteinExistence type="predicted"/>
<dbReference type="SUPFAM" id="SSF56672">
    <property type="entry name" value="DNA/RNA polymerases"/>
    <property type="match status" value="1"/>
</dbReference>
<sequence length="1006" mass="113742">MNTRIPTVNNLCISILLGETALYAVAPPALIMALGIKPKPSITGVTSFGKTNSEGGPVYVWGAFDGKAKALDKMKDPFAEPQSIAKSPCLFDLWLQLHTDRLIHRKIKTDRRKSAASVKTELQTSRNTAISESTVRRRLHEIDLYGRVARKIPYVNKVNRGKRLEYVRTYREQPLAYWDNVIWSDESNFNLLGSDEKVMVWRTTKEELAPKCIVPTVKHGGGKYGWGDVSKGFEQLKWSSSSPDLNPIEHLWNEIERRMKSEQPKNEKGSKGCLTRVWNGVEVTVLKKFVLRPFPCRRTPAGSSNVGSSHFLTVSCKLRAGNGTCRNLLEPAKTVPESRRAVPEPTQVSTDPVVGMIDLGKLGGEAKRWYENNATLDKWEILKSALLERFTTADSLTKTFEKLKERKQKSDESVTSCYDNVIKLRHDYDPTMSDKMIISWLENDVKDSLKISIRRKMKLLIEPARTSKAVLKIAKVEEQLQEEHVPVPDPTLSYVPYFTKTVLSTTSVSCNTNCTAINIIGEIKLEIAIQGYNTTIIADVATHLYQRTTVTATFVKPPDIQSPVLLANDITLPPYSETQIIIKIHANPNEATETLIEPTPTLYSRQIFLTYALITAKNNISALTIINATDRPRTLSKNTKYGKLFNLRQSSIIKAIIQHALETGHHPPVHTLPYRVSYKDEQSGYFQVGLASKDRPKTAFSTRDLHYQFTSNTGTYPVAIFSSLSRRCHHIEQGNIKPNADNIHALLKTLRPTTAKEAFRFVKAAEYYRKIIPKFSLITQPLYKYAPTTTEQRSRKSPAVSIQLSDEEVRAFDQLKQILTNDLILRIPNDTLPFEIQTDAFKIDTAFDDPDDYSPTQSRATQTENPTPASIIAPVVARSRAKQQLDKVANDNPINQSRDERAKRNNELTQNSSCKKTITEHQQVMETDNQIIPFTQERLKELQHQDDEIQQLMKNIDASDDYIMMDNMLIKNSIPPVPFVPNGRLRSDIIKIYHDTPANGAHFGRD</sequence>
<name>A0A814ZSM8_ADIRI</name>
<dbReference type="Pfam" id="PF01498">
    <property type="entry name" value="HTH_Tnp_Tc3_2"/>
    <property type="match status" value="1"/>
</dbReference>
<feature type="region of interest" description="Disordered" evidence="1">
    <location>
        <begin position="884"/>
        <end position="910"/>
    </location>
</feature>
<evidence type="ECO:0000256" key="1">
    <source>
        <dbReference type="SAM" id="MobiDB-lite"/>
    </source>
</evidence>
<dbReference type="InterPro" id="IPR043128">
    <property type="entry name" value="Rev_trsase/Diguanyl_cyclase"/>
</dbReference>
<reference evidence="3" key="1">
    <citation type="submission" date="2021-02" db="EMBL/GenBank/DDBJ databases">
        <authorList>
            <person name="Nowell W R."/>
        </authorList>
    </citation>
    <scope>NUCLEOTIDE SEQUENCE</scope>
</reference>
<dbReference type="InterPro" id="IPR051320">
    <property type="entry name" value="Viral_Replic_Matur_Polypro"/>
</dbReference>
<feature type="domain" description="Transposase Tc1-like" evidence="2">
    <location>
        <begin position="100"/>
        <end position="171"/>
    </location>
</feature>
<dbReference type="EMBL" id="CAJNOR010002101">
    <property type="protein sequence ID" value="CAF1247902.1"/>
    <property type="molecule type" value="Genomic_DNA"/>
</dbReference>
<dbReference type="GO" id="GO:0015074">
    <property type="term" value="P:DNA integration"/>
    <property type="evidence" value="ECO:0007669"/>
    <property type="project" value="InterPro"/>
</dbReference>
<dbReference type="Proteomes" id="UP000663828">
    <property type="component" value="Unassembled WGS sequence"/>
</dbReference>
<dbReference type="InterPro" id="IPR002492">
    <property type="entry name" value="Transposase_Tc1-like"/>
</dbReference>
<evidence type="ECO:0000259" key="2">
    <source>
        <dbReference type="Pfam" id="PF01498"/>
    </source>
</evidence>
<dbReference type="GO" id="GO:0006313">
    <property type="term" value="P:DNA transposition"/>
    <property type="evidence" value="ECO:0007669"/>
    <property type="project" value="InterPro"/>
</dbReference>
<dbReference type="InterPro" id="IPR043502">
    <property type="entry name" value="DNA/RNA_pol_sf"/>
</dbReference>
<dbReference type="AlphaFoldDB" id="A0A814ZSM8"/>
<dbReference type="Gene3D" id="3.30.420.10">
    <property type="entry name" value="Ribonuclease H-like superfamily/Ribonuclease H"/>
    <property type="match status" value="2"/>
</dbReference>
<keyword evidence="4" id="KW-1185">Reference proteome</keyword>
<dbReference type="PANTHER" id="PTHR33064">
    <property type="entry name" value="POL PROTEIN"/>
    <property type="match status" value="1"/>
</dbReference>
<dbReference type="PANTHER" id="PTHR33064:SF37">
    <property type="entry name" value="RIBONUCLEASE H"/>
    <property type="match status" value="1"/>
</dbReference>
<feature type="compositionally biased region" description="Basic and acidic residues" evidence="1">
    <location>
        <begin position="897"/>
        <end position="906"/>
    </location>
</feature>
<gene>
    <name evidence="3" type="ORF">XAT740_LOCUS26094</name>
</gene>